<dbReference type="InterPro" id="IPR013783">
    <property type="entry name" value="Ig-like_fold"/>
</dbReference>
<dbReference type="FunFam" id="1.10.287.130:FF:000045">
    <property type="entry name" value="Two-component system sensor histidine kinase/response regulator"/>
    <property type="match status" value="1"/>
</dbReference>
<sequence length="1334" mass="153783">MFAWSSFSQDIKFEHYNDNDGLSHNSIRHITQDKHGFLWIGTFSGLNRFDGYEFKTYLSNSEISNEINSDDITALEFDELNNHLWIGTRKGLTLLELDTHQFTTFLNDGSNPNGLPDDEVRAVYVDKFKRVWVGTKDKGLYLFSLDQQSFKKIHLPNFNYIKEIFEDRSGDIWIGSFATAGVAKITLNHKGSILQTTTYTLNVPFTDEKNPYLNFIYQDAKKDVFVGTRKGLYKFNKQENKFDNLYIKNNEIRYALGPYFVSVAQAPDGKYWLGTLGGLLACDNLEDIAEGNFRWHYSVLTNQTSLVDNLVSALHFDSSGVLWIGTENGLDKYDPFENQFNFSKDISKFIGEQAPRIRGFSATHDRKIVVATRHNGLFIKEEERFVPLYNNQKDIASIHSKDGKIFYCGLWNGKVLIYDYVRHKSTEIEVGFDQVAISDIYKLDEHKLVVGSFGQGAKIVELDAFNRVVKNTVLLDDGDINKMITDNNGNMWFATELGVVKYNISSKSITTYQSLLQNKQGLPHNNVSDIIFDSTGKLWAATRKGLSYFNQEKNQFMPLNYFSELSNKWVTDFLLDADQNLWLNLNNNSVAKIDTKRNSYNIYHVNSGNRLDFFSSRGFFNFGKSNIYLGGKNGIIYFSPYSIKENKQSSTPVITEIKINNQVILPGKEINGEIPLKKDFNEIKHINLSYENRNFSFQFSTPSYANERLNKFEYMLKGFDDTWVNTSSNSRTVQYTNLFPGEYFFKIKSSNNDGYWSNVVTYKITIERPFWLTYQALILFLLLIALIIYLVRKEVKNRMRLKQELVTEKVNRERDVKLNNEKLRFFTNISHELRTPLTLILGPAKQLIEQEEVQSTDYQKSRYHLIHQNASRLLNLVNQVLDFRKAQTGELKLKVSKTDVLQYTQNIFDSFKEFAYNKQIQFNFNVEIESLFGWIDKDKYDKILYNLLSNAIKFTNKHGNVELYVGVKNTDNKYLIIEVSDDGIGIPKKSQEKIFTRFYQATNSKENNTGSGIGLSLVKSLVDLHKGEIKVKSTPNQGSLFTVIIPIDREFYNKEEVFEFVESKDTETEIILPKIQQQNKTTNTNIKEKILVIEDNLELRKYLIDYLSGYYKVYEAENGKEGLQLCKQIKPALCVADVMMPIMDGLEFCKELKNDEFISHIPVILLTALSENKDKVKGYDVGADGYLVKPFDPALLKTVIENVIKTRLELKTKFSGEVESEISLLTHSPIDKDLMDKITNLIEQNIHNIDLSTSFLCQELGVSSSKLYRKVKELTDLSPNEFIRTIRLKKSATLLKTKKHNVSEVTNLVGFNDPLYFSRCFKKQFGFPPSKLLK</sequence>
<keyword evidence="18" id="KW-1185">Reference proteome</keyword>
<dbReference type="InterPro" id="IPR036890">
    <property type="entry name" value="HATPase_C_sf"/>
</dbReference>
<dbReference type="STRING" id="1790137.AXE80_10400"/>
<dbReference type="SUPFAM" id="SSF47384">
    <property type="entry name" value="Homodimeric domain of signal transducing histidine kinase"/>
    <property type="match status" value="1"/>
</dbReference>
<dbReference type="Pfam" id="PF12833">
    <property type="entry name" value="HTH_18"/>
    <property type="match status" value="1"/>
</dbReference>
<evidence type="ECO:0000313" key="17">
    <source>
        <dbReference type="EMBL" id="ANW96657.1"/>
    </source>
</evidence>
<evidence type="ECO:0000256" key="6">
    <source>
        <dbReference type="ARBA" id="ARBA00022777"/>
    </source>
</evidence>
<keyword evidence="9" id="KW-0805">Transcription regulation</keyword>
<evidence type="ECO:0000256" key="3">
    <source>
        <dbReference type="ARBA" id="ARBA00022553"/>
    </source>
</evidence>
<evidence type="ECO:0000259" key="14">
    <source>
        <dbReference type="PROSITE" id="PS01124"/>
    </source>
</evidence>
<feature type="domain" description="Histidine kinase" evidence="15">
    <location>
        <begin position="828"/>
        <end position="1049"/>
    </location>
</feature>
<dbReference type="InterPro" id="IPR001789">
    <property type="entry name" value="Sig_transdc_resp-reg_receiver"/>
</dbReference>
<dbReference type="Gene3D" id="3.30.565.10">
    <property type="entry name" value="Histidine kinase-like ATPase, C-terminal domain"/>
    <property type="match status" value="1"/>
</dbReference>
<dbReference type="InterPro" id="IPR003594">
    <property type="entry name" value="HATPase_dom"/>
</dbReference>
<organism evidence="17 18">
    <name type="scientific">Wenyingzhuangia fucanilytica</name>
    <dbReference type="NCBI Taxonomy" id="1790137"/>
    <lineage>
        <taxon>Bacteria</taxon>
        <taxon>Pseudomonadati</taxon>
        <taxon>Bacteroidota</taxon>
        <taxon>Flavobacteriia</taxon>
        <taxon>Flavobacteriales</taxon>
        <taxon>Flavobacteriaceae</taxon>
        <taxon>Wenyingzhuangia</taxon>
    </lineage>
</organism>
<dbReference type="Pfam" id="PF07494">
    <property type="entry name" value="Reg_prop"/>
    <property type="match status" value="4"/>
</dbReference>
<feature type="domain" description="Response regulatory" evidence="16">
    <location>
        <begin position="1089"/>
        <end position="1204"/>
    </location>
</feature>
<dbReference type="PRINTS" id="PR00344">
    <property type="entry name" value="BCTRLSENSOR"/>
</dbReference>
<keyword evidence="7" id="KW-0067">ATP-binding</keyword>
<keyword evidence="5" id="KW-0547">Nucleotide-binding</keyword>
<dbReference type="SMART" id="SM00387">
    <property type="entry name" value="HATPase_c"/>
    <property type="match status" value="1"/>
</dbReference>
<comment type="catalytic activity">
    <reaction evidence="1">
        <text>ATP + protein L-histidine = ADP + protein N-phospho-L-histidine.</text>
        <dbReference type="EC" id="2.7.13.3"/>
    </reaction>
</comment>
<accession>A0A1B1Y7D1</accession>
<evidence type="ECO:0000256" key="12">
    <source>
        <dbReference type="PROSITE-ProRule" id="PRU00169"/>
    </source>
</evidence>
<dbReference type="CDD" id="cd00082">
    <property type="entry name" value="HisKA"/>
    <property type="match status" value="1"/>
</dbReference>
<keyword evidence="8" id="KW-0902">Two-component regulatory system</keyword>
<dbReference type="SMART" id="SM00388">
    <property type="entry name" value="HisKA"/>
    <property type="match status" value="1"/>
</dbReference>
<keyword evidence="3 12" id="KW-0597">Phosphoprotein</keyword>
<evidence type="ECO:0000256" key="8">
    <source>
        <dbReference type="ARBA" id="ARBA00023012"/>
    </source>
</evidence>
<evidence type="ECO:0000256" key="1">
    <source>
        <dbReference type="ARBA" id="ARBA00000085"/>
    </source>
</evidence>
<proteinExistence type="predicted"/>
<dbReference type="InterPro" id="IPR005467">
    <property type="entry name" value="His_kinase_dom"/>
</dbReference>
<evidence type="ECO:0000259" key="16">
    <source>
        <dbReference type="PROSITE" id="PS50110"/>
    </source>
</evidence>
<dbReference type="GO" id="GO:0043565">
    <property type="term" value="F:sequence-specific DNA binding"/>
    <property type="evidence" value="ECO:0007669"/>
    <property type="project" value="InterPro"/>
</dbReference>
<dbReference type="SUPFAM" id="SSF55874">
    <property type="entry name" value="ATPase domain of HSP90 chaperone/DNA topoisomerase II/histidine kinase"/>
    <property type="match status" value="1"/>
</dbReference>
<dbReference type="Pfam" id="PF00072">
    <property type="entry name" value="Response_reg"/>
    <property type="match status" value="1"/>
</dbReference>
<dbReference type="InterPro" id="IPR011006">
    <property type="entry name" value="CheY-like_superfamily"/>
</dbReference>
<evidence type="ECO:0000256" key="5">
    <source>
        <dbReference type="ARBA" id="ARBA00022741"/>
    </source>
</evidence>
<dbReference type="GO" id="GO:0005524">
    <property type="term" value="F:ATP binding"/>
    <property type="evidence" value="ECO:0007669"/>
    <property type="project" value="UniProtKB-KW"/>
</dbReference>
<dbReference type="InterPro" id="IPR004358">
    <property type="entry name" value="Sig_transdc_His_kin-like_C"/>
</dbReference>
<gene>
    <name evidence="17" type="ORF">AXE80_10400</name>
</gene>
<evidence type="ECO:0000313" key="18">
    <source>
        <dbReference type="Proteomes" id="UP000092967"/>
    </source>
</evidence>
<name>A0A1B1Y7D1_9FLAO</name>
<dbReference type="InterPro" id="IPR018062">
    <property type="entry name" value="HTH_AraC-typ_CS"/>
</dbReference>
<dbReference type="EMBL" id="CP014224">
    <property type="protein sequence ID" value="ANW96657.1"/>
    <property type="molecule type" value="Genomic_DNA"/>
</dbReference>
<keyword evidence="6 17" id="KW-0418">Kinase</keyword>
<dbReference type="KEGG" id="wfu:AXE80_10400"/>
<evidence type="ECO:0000256" key="13">
    <source>
        <dbReference type="SAM" id="Phobius"/>
    </source>
</evidence>
<evidence type="ECO:0000256" key="10">
    <source>
        <dbReference type="ARBA" id="ARBA00023125"/>
    </source>
</evidence>
<dbReference type="Pfam" id="PF02518">
    <property type="entry name" value="HATPase_c"/>
    <property type="match status" value="1"/>
</dbReference>
<evidence type="ECO:0000256" key="11">
    <source>
        <dbReference type="ARBA" id="ARBA00023163"/>
    </source>
</evidence>
<keyword evidence="13" id="KW-1133">Transmembrane helix</keyword>
<feature type="domain" description="HTH araC/xylS-type" evidence="14">
    <location>
        <begin position="1236"/>
        <end position="1334"/>
    </location>
</feature>
<dbReference type="GO" id="GO:0003700">
    <property type="term" value="F:DNA-binding transcription factor activity"/>
    <property type="evidence" value="ECO:0007669"/>
    <property type="project" value="InterPro"/>
</dbReference>
<evidence type="ECO:0000256" key="4">
    <source>
        <dbReference type="ARBA" id="ARBA00022679"/>
    </source>
</evidence>
<dbReference type="PANTHER" id="PTHR43547">
    <property type="entry name" value="TWO-COMPONENT HISTIDINE KINASE"/>
    <property type="match status" value="1"/>
</dbReference>
<reference evidence="17 18" key="1">
    <citation type="submission" date="2016-02" db="EMBL/GenBank/DDBJ databases">
        <authorList>
            <person name="Wen L."/>
            <person name="He K."/>
            <person name="Yang H."/>
        </authorList>
    </citation>
    <scope>NUCLEOTIDE SEQUENCE [LARGE SCALE GENOMIC DNA]</scope>
    <source>
        <strain evidence="17 18">CZ1127</strain>
    </source>
</reference>
<dbReference type="InterPro" id="IPR011123">
    <property type="entry name" value="Y_Y_Y"/>
</dbReference>
<dbReference type="FunFam" id="3.30.565.10:FF:000037">
    <property type="entry name" value="Hybrid sensor histidine kinase/response regulator"/>
    <property type="match status" value="1"/>
</dbReference>
<evidence type="ECO:0000256" key="7">
    <source>
        <dbReference type="ARBA" id="ARBA00022840"/>
    </source>
</evidence>
<keyword evidence="11" id="KW-0804">Transcription</keyword>
<dbReference type="InterPro" id="IPR036097">
    <property type="entry name" value="HisK_dim/P_sf"/>
</dbReference>
<dbReference type="EC" id="2.7.13.3" evidence="2"/>
<dbReference type="InterPro" id="IPR009057">
    <property type="entry name" value="Homeodomain-like_sf"/>
</dbReference>
<dbReference type="PROSITE" id="PS01124">
    <property type="entry name" value="HTH_ARAC_FAMILY_2"/>
    <property type="match status" value="1"/>
</dbReference>
<dbReference type="Gene3D" id="3.40.50.2300">
    <property type="match status" value="1"/>
</dbReference>
<dbReference type="Gene3D" id="2.130.10.10">
    <property type="entry name" value="YVTN repeat-like/Quinoprotein amine dehydrogenase"/>
    <property type="match status" value="3"/>
</dbReference>
<dbReference type="SUPFAM" id="SSF46689">
    <property type="entry name" value="Homeodomain-like"/>
    <property type="match status" value="1"/>
</dbReference>
<evidence type="ECO:0000256" key="2">
    <source>
        <dbReference type="ARBA" id="ARBA00012438"/>
    </source>
</evidence>
<dbReference type="PANTHER" id="PTHR43547:SF2">
    <property type="entry name" value="HYBRID SIGNAL TRANSDUCTION HISTIDINE KINASE C"/>
    <property type="match status" value="1"/>
</dbReference>
<dbReference type="InterPro" id="IPR011110">
    <property type="entry name" value="Reg_prop"/>
</dbReference>
<dbReference type="Proteomes" id="UP000092967">
    <property type="component" value="Chromosome"/>
</dbReference>
<dbReference type="OrthoDB" id="358279at2"/>
<keyword evidence="13" id="KW-0472">Membrane</keyword>
<feature type="transmembrane region" description="Helical" evidence="13">
    <location>
        <begin position="771"/>
        <end position="791"/>
    </location>
</feature>
<dbReference type="PROSITE" id="PS00041">
    <property type="entry name" value="HTH_ARAC_FAMILY_1"/>
    <property type="match status" value="1"/>
</dbReference>
<keyword evidence="13" id="KW-0812">Transmembrane</keyword>
<evidence type="ECO:0000256" key="9">
    <source>
        <dbReference type="ARBA" id="ARBA00023015"/>
    </source>
</evidence>
<dbReference type="Gene3D" id="1.10.287.130">
    <property type="match status" value="1"/>
</dbReference>
<protein>
    <recommendedName>
        <fullName evidence="2">histidine kinase</fullName>
        <ecNumber evidence="2">2.7.13.3</ecNumber>
    </recommendedName>
</protein>
<dbReference type="GO" id="GO:0000155">
    <property type="term" value="F:phosphorelay sensor kinase activity"/>
    <property type="evidence" value="ECO:0007669"/>
    <property type="project" value="InterPro"/>
</dbReference>
<dbReference type="PROSITE" id="PS50109">
    <property type="entry name" value="HIS_KIN"/>
    <property type="match status" value="1"/>
</dbReference>
<dbReference type="InterPro" id="IPR015943">
    <property type="entry name" value="WD40/YVTN_repeat-like_dom_sf"/>
</dbReference>
<dbReference type="Gene3D" id="2.60.40.10">
    <property type="entry name" value="Immunoglobulins"/>
    <property type="match status" value="1"/>
</dbReference>
<dbReference type="Pfam" id="PF00512">
    <property type="entry name" value="HisKA"/>
    <property type="match status" value="1"/>
</dbReference>
<keyword evidence="4" id="KW-0808">Transferase</keyword>
<evidence type="ECO:0000259" key="15">
    <source>
        <dbReference type="PROSITE" id="PS50109"/>
    </source>
</evidence>
<dbReference type="Pfam" id="PF07495">
    <property type="entry name" value="Y_Y_Y"/>
    <property type="match status" value="1"/>
</dbReference>
<dbReference type="PROSITE" id="PS50110">
    <property type="entry name" value="RESPONSE_REGULATORY"/>
    <property type="match status" value="1"/>
</dbReference>
<dbReference type="SUPFAM" id="SSF52172">
    <property type="entry name" value="CheY-like"/>
    <property type="match status" value="1"/>
</dbReference>
<dbReference type="InterPro" id="IPR018060">
    <property type="entry name" value="HTH_AraC"/>
</dbReference>
<dbReference type="Gene3D" id="1.10.10.60">
    <property type="entry name" value="Homeodomain-like"/>
    <property type="match status" value="1"/>
</dbReference>
<dbReference type="SUPFAM" id="SSF63829">
    <property type="entry name" value="Calcium-dependent phosphotriesterase"/>
    <property type="match status" value="3"/>
</dbReference>
<dbReference type="SMART" id="SM00342">
    <property type="entry name" value="HTH_ARAC"/>
    <property type="match status" value="1"/>
</dbReference>
<dbReference type="InterPro" id="IPR003661">
    <property type="entry name" value="HisK_dim/P_dom"/>
</dbReference>
<feature type="modified residue" description="4-aspartylphosphate" evidence="12">
    <location>
        <position position="1137"/>
    </location>
</feature>
<keyword evidence="10" id="KW-0238">DNA-binding</keyword>
<dbReference type="SMART" id="SM00448">
    <property type="entry name" value="REC"/>
    <property type="match status" value="1"/>
</dbReference>